<evidence type="ECO:0000256" key="6">
    <source>
        <dbReference type="SAM" id="Coils"/>
    </source>
</evidence>
<protein>
    <recommendedName>
        <fullName evidence="8">BZIP domain-containing protein</fullName>
    </recommendedName>
</protein>
<keyword evidence="4" id="KW-0804">Transcription</keyword>
<evidence type="ECO:0000256" key="5">
    <source>
        <dbReference type="ARBA" id="ARBA00023242"/>
    </source>
</evidence>
<dbReference type="Gene3D" id="1.20.5.170">
    <property type="match status" value="1"/>
</dbReference>
<evidence type="ECO:0000313" key="10">
    <source>
        <dbReference type="Proteomes" id="UP001151287"/>
    </source>
</evidence>
<dbReference type="GO" id="GO:0000976">
    <property type="term" value="F:transcription cis-regulatory region binding"/>
    <property type="evidence" value="ECO:0007669"/>
    <property type="project" value="TreeGrafter"/>
</dbReference>
<comment type="subcellular location">
    <subcellularLocation>
        <location evidence="1">Nucleus</location>
    </subcellularLocation>
</comment>
<organism evidence="9 10">
    <name type="scientific">Rhynchospora breviuscula</name>
    <dbReference type="NCBI Taxonomy" id="2022672"/>
    <lineage>
        <taxon>Eukaryota</taxon>
        <taxon>Viridiplantae</taxon>
        <taxon>Streptophyta</taxon>
        <taxon>Embryophyta</taxon>
        <taxon>Tracheophyta</taxon>
        <taxon>Spermatophyta</taxon>
        <taxon>Magnoliopsida</taxon>
        <taxon>Liliopsida</taxon>
        <taxon>Poales</taxon>
        <taxon>Cyperaceae</taxon>
        <taxon>Cyperoideae</taxon>
        <taxon>Rhynchosporeae</taxon>
        <taxon>Rhynchospora</taxon>
    </lineage>
</organism>
<feature type="region of interest" description="Disordered" evidence="7">
    <location>
        <begin position="1"/>
        <end position="40"/>
    </location>
</feature>
<dbReference type="FunFam" id="1.20.5.170:FF:000020">
    <property type="entry name" value="BZIP transcription factor"/>
    <property type="match status" value="1"/>
</dbReference>
<dbReference type="Pfam" id="PF00170">
    <property type="entry name" value="bZIP_1"/>
    <property type="match status" value="1"/>
</dbReference>
<feature type="compositionally biased region" description="Basic and acidic residues" evidence="7">
    <location>
        <begin position="21"/>
        <end position="37"/>
    </location>
</feature>
<keyword evidence="6" id="KW-0175">Coiled coil</keyword>
<dbReference type="GO" id="GO:0003700">
    <property type="term" value="F:DNA-binding transcription factor activity"/>
    <property type="evidence" value="ECO:0007669"/>
    <property type="project" value="InterPro"/>
</dbReference>
<evidence type="ECO:0000256" key="7">
    <source>
        <dbReference type="SAM" id="MobiDB-lite"/>
    </source>
</evidence>
<evidence type="ECO:0000259" key="8">
    <source>
        <dbReference type="PROSITE" id="PS50217"/>
    </source>
</evidence>
<dbReference type="Proteomes" id="UP001151287">
    <property type="component" value="Unassembled WGS sequence"/>
</dbReference>
<dbReference type="OrthoDB" id="664541at2759"/>
<proteinExistence type="predicted"/>
<dbReference type="InterPro" id="IPR004827">
    <property type="entry name" value="bZIP"/>
</dbReference>
<dbReference type="InterPro" id="IPR046347">
    <property type="entry name" value="bZIP_sf"/>
</dbReference>
<evidence type="ECO:0000256" key="3">
    <source>
        <dbReference type="ARBA" id="ARBA00023125"/>
    </source>
</evidence>
<comment type="caution">
    <text evidence="9">The sequence shown here is derived from an EMBL/GenBank/DDBJ whole genome shotgun (WGS) entry which is preliminary data.</text>
</comment>
<keyword evidence="5" id="KW-0539">Nucleus</keyword>
<dbReference type="EMBL" id="JAMQYH010000004">
    <property type="protein sequence ID" value="KAJ1690590.1"/>
    <property type="molecule type" value="Genomic_DNA"/>
</dbReference>
<dbReference type="PANTHER" id="PTHR45764">
    <property type="entry name" value="BZIP TRANSCRIPTION FACTOR 44"/>
    <property type="match status" value="1"/>
</dbReference>
<dbReference type="InterPro" id="IPR045314">
    <property type="entry name" value="bZIP_plant_GBF1"/>
</dbReference>
<dbReference type="GO" id="GO:0046982">
    <property type="term" value="F:protein heterodimerization activity"/>
    <property type="evidence" value="ECO:0007669"/>
    <property type="project" value="UniProtKB-ARBA"/>
</dbReference>
<dbReference type="PANTHER" id="PTHR45764:SF76">
    <property type="entry name" value="OS02G0132500 PROTEIN"/>
    <property type="match status" value="1"/>
</dbReference>
<feature type="domain" description="BZIP" evidence="8">
    <location>
        <begin position="22"/>
        <end position="64"/>
    </location>
</feature>
<evidence type="ECO:0000313" key="9">
    <source>
        <dbReference type="EMBL" id="KAJ1690590.1"/>
    </source>
</evidence>
<evidence type="ECO:0000256" key="1">
    <source>
        <dbReference type="ARBA" id="ARBA00004123"/>
    </source>
</evidence>
<dbReference type="SUPFAM" id="SSF57959">
    <property type="entry name" value="Leucine zipper domain"/>
    <property type="match status" value="1"/>
</dbReference>
<gene>
    <name evidence="9" type="ORF">LUZ63_014745</name>
</gene>
<dbReference type="PROSITE" id="PS00036">
    <property type="entry name" value="BZIP_BASIC"/>
    <property type="match status" value="1"/>
</dbReference>
<name>A0A9Q0CBC4_9POAL</name>
<keyword evidence="3" id="KW-0238">DNA-binding</keyword>
<dbReference type="PROSITE" id="PS50217">
    <property type="entry name" value="BZIP"/>
    <property type="match status" value="1"/>
</dbReference>
<keyword evidence="2" id="KW-0805">Transcription regulation</keyword>
<feature type="coiled-coil region" evidence="6">
    <location>
        <begin position="40"/>
        <end position="67"/>
    </location>
</feature>
<dbReference type="GO" id="GO:0045893">
    <property type="term" value="P:positive regulation of DNA-templated transcription"/>
    <property type="evidence" value="ECO:0007669"/>
    <property type="project" value="TreeGrafter"/>
</dbReference>
<dbReference type="SMART" id="SM00338">
    <property type="entry name" value="BRLZ"/>
    <property type="match status" value="1"/>
</dbReference>
<dbReference type="GO" id="GO:0005634">
    <property type="term" value="C:nucleus"/>
    <property type="evidence" value="ECO:0007669"/>
    <property type="project" value="UniProtKB-SubCell"/>
</dbReference>
<dbReference type="AlphaFoldDB" id="A0A9Q0CBC4"/>
<keyword evidence="10" id="KW-1185">Reference proteome</keyword>
<evidence type="ECO:0000256" key="2">
    <source>
        <dbReference type="ARBA" id="ARBA00023015"/>
    </source>
</evidence>
<sequence length="122" mass="13872">MAAPGRVPTSGSGGSDSGILTDEKKRKRMESNRESARRSRIRKQIQLDELASQVSELKKEKTKLDYALCETRQCCLIVETENSVLRTRALELANRLEALKLILMQMDSVAVDPFYLNQYNYC</sequence>
<dbReference type="CDD" id="cd14702">
    <property type="entry name" value="bZIP_plant_GBF1"/>
    <property type="match status" value="1"/>
</dbReference>
<evidence type="ECO:0000256" key="4">
    <source>
        <dbReference type="ARBA" id="ARBA00023163"/>
    </source>
</evidence>
<accession>A0A9Q0CBC4</accession>
<reference evidence="9" key="1">
    <citation type="journal article" date="2022" name="Cell">
        <title>Repeat-based holocentromeres influence genome architecture and karyotype evolution.</title>
        <authorList>
            <person name="Hofstatter P.G."/>
            <person name="Thangavel G."/>
            <person name="Lux T."/>
            <person name="Neumann P."/>
            <person name="Vondrak T."/>
            <person name="Novak P."/>
            <person name="Zhang M."/>
            <person name="Costa L."/>
            <person name="Castellani M."/>
            <person name="Scott A."/>
            <person name="Toegelov H."/>
            <person name="Fuchs J."/>
            <person name="Mata-Sucre Y."/>
            <person name="Dias Y."/>
            <person name="Vanzela A.L.L."/>
            <person name="Huettel B."/>
            <person name="Almeida C.C.S."/>
            <person name="Simkova H."/>
            <person name="Souza G."/>
            <person name="Pedrosa-Harand A."/>
            <person name="Macas J."/>
            <person name="Mayer K.F.X."/>
            <person name="Houben A."/>
            <person name="Marques A."/>
        </authorList>
    </citation>
    <scope>NUCLEOTIDE SEQUENCE</scope>
    <source>
        <strain evidence="9">RhyBre1mFocal</strain>
    </source>
</reference>